<evidence type="ECO:0000313" key="3">
    <source>
        <dbReference type="EMBL" id="SFA47922.1"/>
    </source>
</evidence>
<dbReference type="InterPro" id="IPR027417">
    <property type="entry name" value="P-loop_NTPase"/>
</dbReference>
<reference evidence="2 4" key="1">
    <citation type="submission" date="2014-09" db="EMBL/GenBank/DDBJ databases">
        <authorList>
            <person name="McGinnis J.M."/>
            <person name="Wolfgang W.J."/>
        </authorList>
    </citation>
    <scope>NUCLEOTIDE SEQUENCE [LARGE SCALE GENOMIC DNA]</scope>
    <source>
        <strain evidence="2 4">JCM 14014</strain>
    </source>
</reference>
<keyword evidence="2" id="KW-0547">Nucleotide-binding</keyword>
<dbReference type="STRING" id="376733.SAMN04487972_105162"/>
<dbReference type="RefSeq" id="WP_036739279.1">
    <property type="nucleotide sequence ID" value="NZ_FOJO01000005.1"/>
</dbReference>
<proteinExistence type="predicted"/>
<dbReference type="InterPro" id="IPR014153">
    <property type="entry name" value="Ds_break_AddB"/>
</dbReference>
<organism evidence="2 4">
    <name type="scientific">Paracoccus halophilus</name>
    <dbReference type="NCBI Taxonomy" id="376733"/>
    <lineage>
        <taxon>Bacteria</taxon>
        <taxon>Pseudomonadati</taxon>
        <taxon>Pseudomonadota</taxon>
        <taxon>Alphaproteobacteria</taxon>
        <taxon>Rhodobacterales</taxon>
        <taxon>Paracoccaceae</taxon>
        <taxon>Paracoccus</taxon>
    </lineage>
</organism>
<keyword evidence="2" id="KW-0347">Helicase</keyword>
<dbReference type="Pfam" id="PF12705">
    <property type="entry name" value="PDDEXK_1"/>
    <property type="match status" value="1"/>
</dbReference>
<feature type="domain" description="PD-(D/E)XK endonuclease-like" evidence="1">
    <location>
        <begin position="708"/>
        <end position="904"/>
    </location>
</feature>
<evidence type="ECO:0000313" key="4">
    <source>
        <dbReference type="Proteomes" id="UP000029846"/>
    </source>
</evidence>
<keyword evidence="2" id="KW-0378">Hydrolase</keyword>
<dbReference type="Proteomes" id="UP000182312">
    <property type="component" value="Unassembled WGS sequence"/>
</dbReference>
<evidence type="ECO:0000313" key="2">
    <source>
        <dbReference type="EMBL" id="KGJ05692.1"/>
    </source>
</evidence>
<dbReference type="Gene3D" id="3.90.320.10">
    <property type="match status" value="1"/>
</dbReference>
<gene>
    <name evidence="2" type="ORF">IT41_05660</name>
    <name evidence="3" type="ORF">SAMN04487972_105162</name>
</gene>
<dbReference type="InterPro" id="IPR011604">
    <property type="entry name" value="PDDEXK-like_dom_sf"/>
</dbReference>
<dbReference type="InterPro" id="IPR038726">
    <property type="entry name" value="PDDEXK_AddAB-type"/>
</dbReference>
<dbReference type="EMBL" id="FOJO01000005">
    <property type="protein sequence ID" value="SFA47922.1"/>
    <property type="molecule type" value="Genomic_DNA"/>
</dbReference>
<name>A0A099F6E9_9RHOB</name>
<dbReference type="NCBIfam" id="TIGR02786">
    <property type="entry name" value="addB_alphas"/>
    <property type="match status" value="1"/>
</dbReference>
<sequence>MADWQNGLFALPCGADFAGAFADGLIARMRHRPPQDMARVTVYTNSGQSLKALRQAMLWRGPLILPQLRLIADLGGGAATPPLARRLELGRLIDIALRAQPDLAQGQSVPELAASLAALMAEMQLEGLDAQALDRIDASDHAQHWGRALAFLKIAAGYYLSDPPQDREARQREAAERLAADWARGENLPEGPVLVAGSTGSHGATRDFIRAVARLPLGAVVLPGFDPNLPQSVWDGLDARAEDHPQARYAPLIAEFGPPGDWLPDQAPDPARNRLISLSLRPAPVTDQWIEEGPRLGPLITATRDLSLIEAEQPGQEAEAVALVIREAVERGQPVTLIAADRMLTRRVESALDRWGIIPDDSAGQPLPLAASGLFLRHIADLFGQPLTLDALLVLLKHPVTATGLGADYRREHNRHSRDLELHLRKHGPAFPDGAALRKLADKGDEKSKPWGLWLAGMLDRILPLAEDLAPRPLPARLSDLRGLAEALAAGPGGDVDASNLWGKVSGGLARAVMDHLAVHAAQGHDLRPGEFSDLLYAELQRQAVRQDVAAHPLVRFRGPREARTEAVSADAGLVILAGLNEGGWPQALAPDPWLSRPMRLAAGLTLPERRVGLAAHDFQQAVAARQVILSRARRDAEAETIPSRWLNRLVNLLNGLPDQQGPQALAEMRARGRYWLDLAELQAQPRRRLAPARRPAPIPPAPALREMSVTEVRSLIRDPYAIYASKVLGLRALDPLRPEPDAAERGTVLHRIMDQFLRALPDPPDSEAEMKARLLVITDRVLEEDVPWPSARLFWRARIAGVADRLIADEVARLAHGRPVVVEEYGALAVPGMDFRLIARPDRMDRLRDGRVHVYDYKTGTPPTDKQIAQFDKQLPLTAAMVERGGFRDLGPAEVEGISYIRLGGDGLTYRREFPPGFAQDSWAGFVELVGRYLRGERGFTARLAMERTDHASDYDHLSRHGEWDMTQIAQPERFGDDRG</sequence>
<evidence type="ECO:0000313" key="5">
    <source>
        <dbReference type="Proteomes" id="UP000182312"/>
    </source>
</evidence>
<keyword evidence="4" id="KW-1185">Reference proteome</keyword>
<dbReference type="Proteomes" id="UP000029846">
    <property type="component" value="Unassembled WGS sequence"/>
</dbReference>
<dbReference type="AlphaFoldDB" id="A0A099F6E9"/>
<dbReference type="EMBL" id="JRKN01000005">
    <property type="protein sequence ID" value="KGJ05692.1"/>
    <property type="molecule type" value="Genomic_DNA"/>
</dbReference>
<protein>
    <submittedName>
        <fullName evidence="3">Double-strand break repair protein AddB</fullName>
    </submittedName>
    <submittedName>
        <fullName evidence="2">Helicase</fullName>
    </submittedName>
</protein>
<reference evidence="2 4" key="2">
    <citation type="submission" date="2014-10" db="EMBL/GenBank/DDBJ databases">
        <title>Paracoccus sanguinis sp. nov., isolated from clinical specimens of New York State patients.</title>
        <authorList>
            <person name="Mingle L.A."/>
            <person name="Cole J.A."/>
            <person name="Lapierre P."/>
            <person name="Musser K.A."/>
        </authorList>
    </citation>
    <scope>NUCLEOTIDE SEQUENCE [LARGE SCALE GENOMIC DNA]</scope>
    <source>
        <strain evidence="2 4">JCM 14014</strain>
    </source>
</reference>
<accession>A0A099F6E9</accession>
<dbReference type="eggNOG" id="COG2887">
    <property type="taxonomic scope" value="Bacteria"/>
</dbReference>
<dbReference type="GO" id="GO:0004386">
    <property type="term" value="F:helicase activity"/>
    <property type="evidence" value="ECO:0007669"/>
    <property type="project" value="UniProtKB-KW"/>
</dbReference>
<dbReference type="OrthoDB" id="9780606at2"/>
<dbReference type="SUPFAM" id="SSF52540">
    <property type="entry name" value="P-loop containing nucleoside triphosphate hydrolases"/>
    <property type="match status" value="1"/>
</dbReference>
<keyword evidence="2" id="KW-0067">ATP-binding</keyword>
<dbReference type="eggNOG" id="COG3893">
    <property type="taxonomic scope" value="Bacteria"/>
</dbReference>
<reference evidence="3 5" key="3">
    <citation type="submission" date="2016-10" db="EMBL/GenBank/DDBJ databases">
        <authorList>
            <person name="de Groot N.N."/>
        </authorList>
    </citation>
    <scope>NUCLEOTIDE SEQUENCE [LARGE SCALE GENOMIC DNA]</scope>
    <source>
        <strain evidence="3 5">CGMCC 1.6117</strain>
    </source>
</reference>
<evidence type="ECO:0000259" key="1">
    <source>
        <dbReference type="Pfam" id="PF12705"/>
    </source>
</evidence>